<dbReference type="OrthoDB" id="9796962at2"/>
<proteinExistence type="predicted"/>
<evidence type="ECO:0008006" key="5">
    <source>
        <dbReference type="Google" id="ProtNLM"/>
    </source>
</evidence>
<dbReference type="PANTHER" id="PTHR36302">
    <property type="entry name" value="BLR7088 PROTEIN"/>
    <property type="match status" value="1"/>
</dbReference>
<evidence type="ECO:0000313" key="3">
    <source>
        <dbReference type="EMBL" id="PRY54093.1"/>
    </source>
</evidence>
<dbReference type="InterPro" id="IPR007410">
    <property type="entry name" value="LpqE-like"/>
</dbReference>
<keyword evidence="4" id="KW-1185">Reference proteome</keyword>
<gene>
    <name evidence="3" type="ORF">BCF74_1252</name>
</gene>
<reference evidence="3 4" key="1">
    <citation type="submission" date="2018-03" db="EMBL/GenBank/DDBJ databases">
        <title>Genomic Encyclopedia of Archaeal and Bacterial Type Strains, Phase II (KMG-II): from individual species to whole genera.</title>
        <authorList>
            <person name="Goeker M."/>
        </authorList>
    </citation>
    <scope>NUCLEOTIDE SEQUENCE [LARGE SCALE GENOMIC DNA]</scope>
    <source>
        <strain evidence="3 4">ATCC BAA-1496</strain>
    </source>
</reference>
<dbReference type="Pfam" id="PF04314">
    <property type="entry name" value="PCuAC"/>
    <property type="match status" value="1"/>
</dbReference>
<dbReference type="InterPro" id="IPR036182">
    <property type="entry name" value="PCuAC_sf"/>
</dbReference>
<keyword evidence="2" id="KW-0732">Signal</keyword>
<evidence type="ECO:0000256" key="2">
    <source>
        <dbReference type="SAM" id="SignalP"/>
    </source>
</evidence>
<dbReference type="RefSeq" id="WP_106298503.1">
    <property type="nucleotide sequence ID" value="NZ_PVTI01000025.1"/>
</dbReference>
<evidence type="ECO:0000313" key="4">
    <source>
        <dbReference type="Proteomes" id="UP000237822"/>
    </source>
</evidence>
<accession>A0A2T0U849</accession>
<evidence type="ECO:0000256" key="1">
    <source>
        <dbReference type="SAM" id="MobiDB-lite"/>
    </source>
</evidence>
<sequence>MSRTTRMSTSTLRRVAVASALTLAVGPLAACGGGNGDASSDTSSPSTTSPASTSAAEPLVMEKGWVKALPKLDKMAMSAMFGVLRNTTDAPVTITAASSPVAGKAELHETVGEVGAMTMRPVKEIVVPAGGTFELKPGANHIMLMELPKPINIGDEVSVELTTSAGKVDLTAPARSFEGANESYQPGKS</sequence>
<feature type="chain" id="PRO_5038566778" description="Copper(I)-binding protein" evidence="2">
    <location>
        <begin position="31"/>
        <end position="189"/>
    </location>
</feature>
<dbReference type="InterPro" id="IPR058248">
    <property type="entry name" value="Lxx211020-like"/>
</dbReference>
<dbReference type="AlphaFoldDB" id="A0A2T0U849"/>
<feature type="compositionally biased region" description="Low complexity" evidence="1">
    <location>
        <begin position="37"/>
        <end position="56"/>
    </location>
</feature>
<feature type="signal peptide" evidence="2">
    <location>
        <begin position="1"/>
        <end position="30"/>
    </location>
</feature>
<comment type="caution">
    <text evidence="3">The sequence shown here is derived from an EMBL/GenBank/DDBJ whole genome shotgun (WGS) entry which is preliminary data.</text>
</comment>
<feature type="region of interest" description="Disordered" evidence="1">
    <location>
        <begin position="34"/>
        <end position="56"/>
    </location>
</feature>
<protein>
    <recommendedName>
        <fullName evidence="5">Copper(I)-binding protein</fullName>
    </recommendedName>
</protein>
<dbReference type="Gene3D" id="2.60.40.1890">
    <property type="entry name" value="PCu(A)C copper chaperone"/>
    <property type="match status" value="1"/>
</dbReference>
<dbReference type="PANTHER" id="PTHR36302:SF1">
    <property type="entry name" value="COPPER CHAPERONE PCU(A)C"/>
    <property type="match status" value="1"/>
</dbReference>
<name>A0A2T0U849_9MICO</name>
<dbReference type="SUPFAM" id="SSF110087">
    <property type="entry name" value="DR1885-like metal-binding protein"/>
    <property type="match status" value="1"/>
</dbReference>
<dbReference type="Proteomes" id="UP000237822">
    <property type="component" value="Unassembled WGS sequence"/>
</dbReference>
<dbReference type="EMBL" id="PVTI01000025">
    <property type="protein sequence ID" value="PRY54093.1"/>
    <property type="molecule type" value="Genomic_DNA"/>
</dbReference>
<organism evidence="3 4">
    <name type="scientific">Knoellia remsis</name>
    <dbReference type="NCBI Taxonomy" id="407159"/>
    <lineage>
        <taxon>Bacteria</taxon>
        <taxon>Bacillati</taxon>
        <taxon>Actinomycetota</taxon>
        <taxon>Actinomycetes</taxon>
        <taxon>Micrococcales</taxon>
        <taxon>Intrasporangiaceae</taxon>
        <taxon>Knoellia</taxon>
    </lineage>
</organism>